<organism evidence="2 3">
    <name type="scientific">Solanum tuberosum</name>
    <name type="common">Potato</name>
    <dbReference type="NCBI Taxonomy" id="4113"/>
    <lineage>
        <taxon>Eukaryota</taxon>
        <taxon>Viridiplantae</taxon>
        <taxon>Streptophyta</taxon>
        <taxon>Embryophyta</taxon>
        <taxon>Tracheophyta</taxon>
        <taxon>Spermatophyta</taxon>
        <taxon>Magnoliopsida</taxon>
        <taxon>eudicotyledons</taxon>
        <taxon>Gunneridae</taxon>
        <taxon>Pentapetalae</taxon>
        <taxon>asterids</taxon>
        <taxon>lamiids</taxon>
        <taxon>Solanales</taxon>
        <taxon>Solanaceae</taxon>
        <taxon>Solanoideae</taxon>
        <taxon>Solaneae</taxon>
        <taxon>Solanum</taxon>
    </lineage>
</organism>
<protein>
    <recommendedName>
        <fullName evidence="1">RNase H type-1 domain-containing protein</fullName>
    </recommendedName>
</protein>
<dbReference type="InterPro" id="IPR036397">
    <property type="entry name" value="RNaseH_sf"/>
</dbReference>
<gene>
    <name evidence="2" type="ORF">KY290_024899</name>
</gene>
<dbReference type="InterPro" id="IPR012337">
    <property type="entry name" value="RNaseH-like_sf"/>
</dbReference>
<keyword evidence="3" id="KW-1185">Reference proteome</keyword>
<feature type="domain" description="RNase H type-1" evidence="1">
    <location>
        <begin position="2"/>
        <end position="106"/>
    </location>
</feature>
<evidence type="ECO:0000313" key="3">
    <source>
        <dbReference type="Proteomes" id="UP000826656"/>
    </source>
</evidence>
<dbReference type="InterPro" id="IPR002156">
    <property type="entry name" value="RNaseH_domain"/>
</dbReference>
<sequence length="187" mass="21320">MGGIIGDATGNLIMAFSVPAQSKTNNQAKAMATLYVTRWCKQAGYNKYDLELDSMLVDNMIKDKDTKNLKLKGIIRDISHAMKGVEVNVSHCYREANQIADLFAKQTSLSESGTFYCSFHKFPKEVKGLFLLDKWQLPSIRKRYDKFSTTAQLLQQIRNWSLLTLLYRRLDVTIHNSHCTLMRSAST</sequence>
<evidence type="ECO:0000313" key="2">
    <source>
        <dbReference type="EMBL" id="KAH0754629.1"/>
    </source>
</evidence>
<dbReference type="Proteomes" id="UP000826656">
    <property type="component" value="Unassembled WGS sequence"/>
</dbReference>
<dbReference type="PANTHER" id="PTHR47723">
    <property type="entry name" value="OS05G0353850 PROTEIN"/>
    <property type="match status" value="1"/>
</dbReference>
<accession>A0ABQ7UTU4</accession>
<dbReference type="SUPFAM" id="SSF53098">
    <property type="entry name" value="Ribonuclease H-like"/>
    <property type="match status" value="1"/>
</dbReference>
<reference evidence="2 3" key="1">
    <citation type="journal article" date="2021" name="bioRxiv">
        <title>Chromosome-scale and haplotype-resolved genome assembly of a tetraploid potato cultivar.</title>
        <authorList>
            <person name="Sun H."/>
            <person name="Jiao W.-B."/>
            <person name="Krause K."/>
            <person name="Campoy J.A."/>
            <person name="Goel M."/>
            <person name="Folz-Donahue K."/>
            <person name="Kukat C."/>
            <person name="Huettel B."/>
            <person name="Schneeberger K."/>
        </authorList>
    </citation>
    <scope>NUCLEOTIDE SEQUENCE [LARGE SCALE GENOMIC DNA]</scope>
    <source>
        <strain evidence="2">SolTubOtavaFocal</strain>
        <tissue evidence="2">Leaves</tissue>
    </source>
</reference>
<dbReference type="CDD" id="cd06222">
    <property type="entry name" value="RNase_H_like"/>
    <property type="match status" value="1"/>
</dbReference>
<comment type="caution">
    <text evidence="2">The sequence shown here is derived from an EMBL/GenBank/DDBJ whole genome shotgun (WGS) entry which is preliminary data.</text>
</comment>
<dbReference type="Gene3D" id="3.30.420.10">
    <property type="entry name" value="Ribonuclease H-like superfamily/Ribonuclease H"/>
    <property type="match status" value="1"/>
</dbReference>
<dbReference type="InterPro" id="IPR044730">
    <property type="entry name" value="RNase_H-like_dom_plant"/>
</dbReference>
<name>A0ABQ7UTU4_SOLTU</name>
<dbReference type="Pfam" id="PF13456">
    <property type="entry name" value="RVT_3"/>
    <property type="match status" value="1"/>
</dbReference>
<dbReference type="PANTHER" id="PTHR47723:SF19">
    <property type="entry name" value="POLYNUCLEOTIDYL TRANSFERASE, RIBONUCLEASE H-LIKE SUPERFAMILY PROTEIN"/>
    <property type="match status" value="1"/>
</dbReference>
<proteinExistence type="predicted"/>
<dbReference type="EMBL" id="JAIVGD010000018">
    <property type="protein sequence ID" value="KAH0754629.1"/>
    <property type="molecule type" value="Genomic_DNA"/>
</dbReference>
<dbReference type="InterPro" id="IPR053151">
    <property type="entry name" value="RNase_H-like"/>
</dbReference>
<evidence type="ECO:0000259" key="1">
    <source>
        <dbReference type="Pfam" id="PF13456"/>
    </source>
</evidence>